<protein>
    <recommendedName>
        <fullName evidence="3">ART-PolyVal-like domain-containing protein</fullName>
    </recommendedName>
</protein>
<reference evidence="5" key="1">
    <citation type="submission" date="2020-05" db="EMBL/GenBank/DDBJ databases">
        <authorList>
            <person name="Chiriac C."/>
            <person name="Salcher M."/>
            <person name="Ghai R."/>
            <person name="Kavagutti S V."/>
        </authorList>
    </citation>
    <scope>NUCLEOTIDE SEQUENCE</scope>
</reference>
<evidence type="ECO:0000256" key="2">
    <source>
        <dbReference type="SAM" id="MobiDB-lite"/>
    </source>
</evidence>
<evidence type="ECO:0000313" key="5">
    <source>
        <dbReference type="EMBL" id="CAB4199782.1"/>
    </source>
</evidence>
<evidence type="ECO:0000313" key="4">
    <source>
        <dbReference type="EMBL" id="CAB4150782.1"/>
    </source>
</evidence>
<dbReference type="EMBL" id="LR797293">
    <property type="protein sequence ID" value="CAB4199782.1"/>
    <property type="molecule type" value="Genomic_DNA"/>
</dbReference>
<proteinExistence type="predicted"/>
<feature type="compositionally biased region" description="Basic and acidic residues" evidence="2">
    <location>
        <begin position="1669"/>
        <end position="1687"/>
    </location>
</feature>
<dbReference type="Pfam" id="PF18760">
    <property type="entry name" value="ART-PolyVal"/>
    <property type="match status" value="1"/>
</dbReference>
<feature type="coiled-coil region" evidence="1">
    <location>
        <begin position="2131"/>
        <end position="2158"/>
    </location>
</feature>
<keyword evidence="1" id="KW-0175">Coiled coil</keyword>
<feature type="domain" description="ART-PolyVal-like" evidence="3">
    <location>
        <begin position="1736"/>
        <end position="1800"/>
    </location>
</feature>
<name>A0A6J5RUY7_9CAUD</name>
<dbReference type="EMBL" id="LR796550">
    <property type="protein sequence ID" value="CAB4150782.1"/>
    <property type="molecule type" value="Genomic_DNA"/>
</dbReference>
<accession>A0A6J5RUY7</accession>
<gene>
    <name evidence="5" type="ORF">UFOVP1350_36</name>
    <name evidence="4" type="ORF">UFOVP576_27</name>
</gene>
<feature type="region of interest" description="Disordered" evidence="2">
    <location>
        <begin position="1661"/>
        <end position="1687"/>
    </location>
</feature>
<evidence type="ECO:0000256" key="1">
    <source>
        <dbReference type="SAM" id="Coils"/>
    </source>
</evidence>
<organism evidence="5">
    <name type="scientific">uncultured Caudovirales phage</name>
    <dbReference type="NCBI Taxonomy" id="2100421"/>
    <lineage>
        <taxon>Viruses</taxon>
        <taxon>Duplodnaviria</taxon>
        <taxon>Heunggongvirae</taxon>
        <taxon>Uroviricota</taxon>
        <taxon>Caudoviricetes</taxon>
        <taxon>Peduoviridae</taxon>
        <taxon>Maltschvirus</taxon>
        <taxon>Maltschvirus maltsch</taxon>
    </lineage>
</organism>
<sequence length="3093" mass="339641">MLDSSNNMPLDPKTADLMLTDFSAWENTLDDTQRQQLETTFKYEPDRVAAQKRFAAVASVAAYTGSDVQDVSNRFEDYYMHAFARDEQVGFGLKGGVKDINEFDQLLTERANVNKAKVGTFKSANEAAVDSALRGSSSLNDFAAWQLQNEHLPEAFSDNAYKVWQKTYSDVENELGKDGRAAASRAFRAMRFMTGVSEESDAWMNEAKRNLIDLRVRSPKAYDLALASVQLMAQDAGGVDKGIIQGFGENLGRGISDTIEGAFFVKPLIEMSQDASEAIVKAGITNAENPEQLAAQIRARREVENDVREISRGVIDPVKKAREGLAGYAEDAAYFVASSLPFMASAMIPGGQGQVAIVGRFTSDNYNTFRSNGWEGSSAVAAAVSTGAVEAAVENASRVVLKIPGVASLFNKFGVKPGSSWATQFFLRSVAQGGTEVVEEVIQEATAPFVQELANAIIPSIPDTPEGKHLSDVMSKFFEAENFAPLVLSILPLGMIGAGMSTSQDMNYLNDVQSFFGNDAASEIMAEADPAKRDAMIRERFKAMPAEELAKRARIRMETMARRTGQSFQNEQDIEAFQDTTSPEYTVSVTRAPSGWQVRMGDGNVIQVESAEAARRIAVDLRQVGSQQEADTLVGVIDSYYEQGKQAATVFTGETVQASNIEAVGVVATRRDAGGAILSQRQLGPQALETVRAEAEVAGIKTGTQGVFAHINGSNEVFPMRVADGAKEIVRQMNLYKSQSEGQPQVITFLHESFESTWRLGMTNGTFSDQETRTAMRALLPAFEGVTASNTEEAQFIANLRTLANGQGNETMLRETVSEMVIRDVLGRDRQGRATGMKPGSISRAIDASIMGANTQKEASALKSILAAIKAFTAYLKGVFGTVDAITKARDEGKIGEEYDTFINKILGIDEVKQMESQAIDEGMAMLGVDEETQAVIDAGNMAFSTSRAQPADTSNITEMPDGAQLVGPTTFSIEAYHGTPYEVDRFRMANIGTGEGAQAFGWGLYFAKKRAVAEMYLRAGTDRLVKEFDTPSGKVAVADLPEILVKAFEANWEAPNPFRNAENFLNGWNGKYYAGTLGAEALTKAKKKLTELIDQGATVPKSNLYTVELLPDEEDFLDWDKPLSEQSEKVKGIIDPLISQFIINNDDFINSELKGQAVDGTMAASKAYLLLGGEMSLSGDRSYPAKLASENLAKAGIPGIRYLDGSSRAAGEGTSNYVIFDENLVKIIEKNGQKVDGPTFSISPIVGARNAASAVNFKENPSIINPQKTKGRVKVIDLARALDQRAVDFGYKREANDYSQETIDHISDAMAEEIAYMLQRDGSGVGWYDVKINSALDLMSRVYPELNTDPEAKLRFLVMVASISQGNAVDLNFEFADRAYGEYRTSKQLPTFPYPGKSNEDITRNIAFLFEMIDKIGAEDTFKLLKEVKTVREWNKLGYEVTGEVVDAKVTGAMAIMGSKIGSFFGNLNGDFTSLTADLWFSRSWNRYTGNMESLVGDGIFDDIRQILQPLRGKSILHGFSKADIMSNDDVAAKWVAIVAKDYAQGGFKDKTPLNVKANTAAKKLAGETNDAPRGGVERQAMRATVASAIQKVVALGFPELTMADAQAILWFNEKDLFQIYKAVNKTGAKTDYETAAQDVVKSHGLNYTVSDQFRRNDGGAIQPRVGTGEKEFNTPLGDESRANQKADNKLTFSISPAQDAEYLDLAKNPEKNRTLLQRMVDAAAKAAGFDIDPLYHGGNAGFNQFSFEKMGEQGTAEGKGFYFTNKKDIAKGYVKESGGRLMKVMLKEGDRLNGQKVTITRSQLGKIIDAIDPKGDDFLANYGDVTFEGRNKVKAQAMSNLLDFSNSDVDIVAGIINSGISPERIYDAVENVTGKFGIKEKATWGGEGHEINIATSPRHIKLADPVTYDNAGNIIPLSQRFNETSPDIRFSISPVRNLNELSDQVEKQFAENPVGALEVKSRVIRQFAKLADKWSNERWTPQGNKIRPISEKRTVKSLDKEQAMRQAQREVELVNEGMDKLTPDTLMAYSEGVGTLQDDPLIARMLNDNGKLMSKATAEREGRGIKDQYDDAGWIPPQWYAKAGGIMPDVMANNLGFDYASEMWAALESSIKSHRTAKAGYAKAEDAVKAVEKEAFEQARKEAQAWRDETDAMQKEDWSPRESLVRDLITLEAIIAMFPQEIRGKIGGFVALARKASESARLKVLQKQLERGQVLLEKHLKDQYGEATDKLLKRFKSQKDASGRITGKIISTATEQVDYAAEFIELGIEEQADRQAALEKKVEESEDANEVQDALTKLGIARLFDMYSDKDSASRESAFIWLNDTIEAGKLGKSIVDEARKEMLTEMRQSAQSSILAGDELNPDVADNITNLNKGVFKRAMLNLRGMLSEALWTTIQRLELIFGEDSKIVNHFAEKIINAANLSTDIKRLVEAQKKDALSIIFNSDSKFAHARGIAELQKVKQSGISTRRVKKEEVKLDIETLTKLNDGTMSAETAGLRQNEVDAALEEFAANARKSTVTIEKVVNAGTPVERMMSETQGIQWWLWSMQDASRKQMERDGWDADSFKQLEEFLSPEAKALGRWISGSYQDAAGMIDPIYRKLFNAPLPRTKNYSPIHRRNMNTGGDIMDIDGSDMNSGLAAGFTKARVNTTASLVEMDALAVFLAHWENVSHWVSHAELMRDMKAVLLDKDTAVAIRQKKSEGYLQRLKEDVKTIEKNGTNSASELVNISRVWRWFMQYRSYKGLAFRLSPIIKQTPALLNPLLADVPAHNYMMGMARAFIEPQMFAKEVSAMWSSDIIRRRIEAGFSAESRVAMQGAGMTGSQAIVAMQAGMMPMSMVDGGWTALGAAISFDYYRRGYMRDNPQMTPEIADAKAIARVEKMIATSAQPSDVYARSLSERSGNPFMKSMSMFVSDQRKALAIELMAIRRLATGKSKNKTLDIQRAFVAHFVQAGVSQVMAVVIASLLGDDEDRDRELSREQWTLALALGPINGLFVFGRLVDKIGRGLLGLRVFPADDLASKVANDLLKGGKNMDELFNPDDADDFMDALDSSSTALGAGMSAAIGPAGGAVDVGANLLREARKIQKRLSE</sequence>
<evidence type="ECO:0000259" key="3">
    <source>
        <dbReference type="Pfam" id="PF18760"/>
    </source>
</evidence>
<dbReference type="InterPro" id="IPR049522">
    <property type="entry name" value="ART-PolyVal_dom"/>
</dbReference>